<evidence type="ECO:0000313" key="1">
    <source>
        <dbReference type="EMBL" id="GAA4238809.1"/>
    </source>
</evidence>
<evidence type="ECO:0000313" key="2">
    <source>
        <dbReference type="Proteomes" id="UP001501496"/>
    </source>
</evidence>
<protein>
    <recommendedName>
        <fullName evidence="3">Lipoprotein</fullName>
    </recommendedName>
</protein>
<sequence>MKKGLLLFFTFIFLFACNTRKQVEQAVNSGNYDQAISTALEKLRTNKNKKRKYDYVLMLQDAYYKAIDRDLNTLDFLKKDNNPESLSRIYELYLDLNARQESIKPILPLSIDGKNVPFKFNNYSNNIVEAKENVSDYMYEKGISLLESDDKVTIREAYSVLEYLQHINPNYENTQELLEEAHQRGTNYILVGINNQTQQIIPARLEKDLLNFDTYGLNKFWSVYHANKAEHIKYDYAMQLNLKHINISPERIKEREFIREKDIKDGWKYKLDSKGNVAKDTLGNDIKVDKIIRVKCRIKETIQTKSSQVIGDVVYLDLLSNQVLDNFPVKSTFVFEYIFAKSRGDKRALNNDDRNLLKNRRIPFPTNEQMVFDTGEDLKLQLKDIINSYKI</sequence>
<proteinExistence type="predicted"/>
<dbReference type="Proteomes" id="UP001501496">
    <property type="component" value="Unassembled WGS sequence"/>
</dbReference>
<organism evidence="1 2">
    <name type="scientific">Postechiella marina</name>
    <dbReference type="NCBI Taxonomy" id="943941"/>
    <lineage>
        <taxon>Bacteria</taxon>
        <taxon>Pseudomonadati</taxon>
        <taxon>Bacteroidota</taxon>
        <taxon>Flavobacteriia</taxon>
        <taxon>Flavobacteriales</taxon>
        <taxon>Flavobacteriaceae</taxon>
        <taxon>Postechiella</taxon>
    </lineage>
</organism>
<dbReference type="RefSeq" id="WP_344789223.1">
    <property type="nucleotide sequence ID" value="NZ_BAABCA010000007.1"/>
</dbReference>
<dbReference type="EMBL" id="BAABCA010000007">
    <property type="protein sequence ID" value="GAA4238809.1"/>
    <property type="molecule type" value="Genomic_DNA"/>
</dbReference>
<gene>
    <name evidence="1" type="ORF">GCM10022291_30690</name>
</gene>
<name>A0ABP8CGI1_9FLAO</name>
<keyword evidence="2" id="KW-1185">Reference proteome</keyword>
<comment type="caution">
    <text evidence="1">The sequence shown here is derived from an EMBL/GenBank/DDBJ whole genome shotgun (WGS) entry which is preliminary data.</text>
</comment>
<dbReference type="PROSITE" id="PS51257">
    <property type="entry name" value="PROKAR_LIPOPROTEIN"/>
    <property type="match status" value="1"/>
</dbReference>
<evidence type="ECO:0008006" key="3">
    <source>
        <dbReference type="Google" id="ProtNLM"/>
    </source>
</evidence>
<reference evidence="2" key="1">
    <citation type="journal article" date="2019" name="Int. J. Syst. Evol. Microbiol.">
        <title>The Global Catalogue of Microorganisms (GCM) 10K type strain sequencing project: providing services to taxonomists for standard genome sequencing and annotation.</title>
        <authorList>
            <consortium name="The Broad Institute Genomics Platform"/>
            <consortium name="The Broad Institute Genome Sequencing Center for Infectious Disease"/>
            <person name="Wu L."/>
            <person name="Ma J."/>
        </authorList>
    </citation>
    <scope>NUCLEOTIDE SEQUENCE [LARGE SCALE GENOMIC DNA]</scope>
    <source>
        <strain evidence="2">JCM 17630</strain>
    </source>
</reference>
<accession>A0ABP8CGI1</accession>